<organism evidence="6 7">
    <name type="scientific">Boothiomyces macroporosus</name>
    <dbReference type="NCBI Taxonomy" id="261099"/>
    <lineage>
        <taxon>Eukaryota</taxon>
        <taxon>Fungi</taxon>
        <taxon>Fungi incertae sedis</taxon>
        <taxon>Chytridiomycota</taxon>
        <taxon>Chytridiomycota incertae sedis</taxon>
        <taxon>Chytridiomycetes</taxon>
        <taxon>Rhizophydiales</taxon>
        <taxon>Terramycetaceae</taxon>
        <taxon>Boothiomyces</taxon>
    </lineage>
</organism>
<dbReference type="InterPro" id="IPR027417">
    <property type="entry name" value="P-loop_NTPase"/>
</dbReference>
<dbReference type="AlphaFoldDB" id="A0AAD5UK99"/>
<sequence>MSDRLSFSLDNFKTTSESSDFSASLLSSLDLDFDKFDLTLKNDDTTLTNSPVLPTEKKTSPIHKPSLQRKPVHRSSLLSEPEITSADLTSSPALHNADAILQHFESFASSPRSRLSSPPLDLKLDAPQSPTILPPRSNSVSLGNEHISKPEMSKMLSTGDFEKMLTTAGTKHLSSTPDIMNSLDIPPDQFEFSMPSRRSSLIDGVKAQGFKIFGKLGAKKPRPSSGLVVSNTSFSLDSPPALPPRNSKSKLSEQTNSEEDLTRPSSPFIRPSSPVNQPNSPIPRSDPIQRAKSPFSFVEGSDHLEKLAAELMPPEVAQVNSILPAEISRPASPGLESARPSSILSSKLSVSSGKPESTTVKSPSGEKTVQTMLEFLLTESEGPTSPRSPMSPSLPRKTDSAAPVNPLARLIPEPNIIAKQLPGAEGWHDMVPDLNPKPKMESIEIQTDEFECEKCNEPKPTFEEKGTETDLVLEEAEKASALEEENVRLRQELQAMKLMVQTARSQTQQMKILKEAAEARFEQLARVAHRKLVRAMVDLSEASAKVGNFPFTTIKPNHGVAYVNLPCPCAKFNKQAECNPRQGKCVNGVRAVPLQILDVAGLVPGASTGAGLGNQFLDDLRTADALIHVVDASGTTDENGKVTVGYDPINDIDWLRSEIHSWVYNNLMKKWPNIVQSPIVETLQGQFSGYGTNRLIMNQILDKFPNKDPLETWSDEVVQQLVDVFLDVRFPTVVALNKIDLPDSDKNIDNISRKYDQSKIVLISALAENFLRKLHKQKFINYYEGTDAFETAEDVPVRADGEKLIPMDEKTKARLERVQDLVLFRFGHTGIQECLKTVVDALG</sequence>
<keyword evidence="7" id="KW-1185">Reference proteome</keyword>
<keyword evidence="2" id="KW-0342">GTP-binding</keyword>
<dbReference type="InterPro" id="IPR031167">
    <property type="entry name" value="G_OBG"/>
</dbReference>
<evidence type="ECO:0000313" key="6">
    <source>
        <dbReference type="EMBL" id="KAJ3260470.1"/>
    </source>
</evidence>
<dbReference type="EMBL" id="JADGKB010000011">
    <property type="protein sequence ID" value="KAJ3260470.1"/>
    <property type="molecule type" value="Genomic_DNA"/>
</dbReference>
<feature type="domain" description="OBG-type G" evidence="5">
    <location>
        <begin position="539"/>
        <end position="783"/>
    </location>
</feature>
<feature type="compositionally biased region" description="Polar residues" evidence="4">
    <location>
        <begin position="227"/>
        <end position="236"/>
    </location>
</feature>
<dbReference type="GO" id="GO:0016887">
    <property type="term" value="F:ATP hydrolysis activity"/>
    <property type="evidence" value="ECO:0007669"/>
    <property type="project" value="TreeGrafter"/>
</dbReference>
<dbReference type="InterPro" id="IPR013646">
    <property type="entry name" value="YGR210-like_G4"/>
</dbReference>
<feature type="compositionally biased region" description="Low complexity" evidence="4">
    <location>
        <begin position="337"/>
        <end position="357"/>
    </location>
</feature>
<dbReference type="Gene3D" id="3.40.50.300">
    <property type="entry name" value="P-loop containing nucleotide triphosphate hydrolases"/>
    <property type="match status" value="1"/>
</dbReference>
<dbReference type="PROSITE" id="PS51710">
    <property type="entry name" value="G_OBG"/>
    <property type="match status" value="1"/>
</dbReference>
<evidence type="ECO:0000256" key="2">
    <source>
        <dbReference type="ARBA" id="ARBA00023134"/>
    </source>
</evidence>
<dbReference type="SUPFAM" id="SSF52540">
    <property type="entry name" value="P-loop containing nucleoside triphosphate hydrolases"/>
    <property type="match status" value="1"/>
</dbReference>
<feature type="compositionally biased region" description="Polar residues" evidence="4">
    <location>
        <begin position="128"/>
        <end position="142"/>
    </location>
</feature>
<protein>
    <recommendedName>
        <fullName evidence="5">OBG-type G domain-containing protein</fullName>
    </recommendedName>
</protein>
<feature type="region of interest" description="Disordered" evidence="4">
    <location>
        <begin position="44"/>
        <end position="78"/>
    </location>
</feature>
<dbReference type="Pfam" id="PF01926">
    <property type="entry name" value="MMR_HSR1"/>
    <property type="match status" value="1"/>
</dbReference>
<feature type="region of interest" description="Disordered" evidence="4">
    <location>
        <begin position="216"/>
        <end position="290"/>
    </location>
</feature>
<keyword evidence="3" id="KW-0175">Coiled coil</keyword>
<evidence type="ECO:0000256" key="1">
    <source>
        <dbReference type="ARBA" id="ARBA00022741"/>
    </source>
</evidence>
<accession>A0AAD5UK99</accession>
<feature type="region of interest" description="Disordered" evidence="4">
    <location>
        <begin position="125"/>
        <end position="144"/>
    </location>
</feature>
<reference evidence="6" key="1">
    <citation type="submission" date="2020-05" db="EMBL/GenBank/DDBJ databases">
        <title>Phylogenomic resolution of chytrid fungi.</title>
        <authorList>
            <person name="Stajich J.E."/>
            <person name="Amses K."/>
            <person name="Simmons R."/>
            <person name="Seto K."/>
            <person name="Myers J."/>
            <person name="Bonds A."/>
            <person name="Quandt C.A."/>
            <person name="Barry K."/>
            <person name="Liu P."/>
            <person name="Grigoriev I."/>
            <person name="Longcore J.E."/>
            <person name="James T.Y."/>
        </authorList>
    </citation>
    <scope>NUCLEOTIDE SEQUENCE</scope>
    <source>
        <strain evidence="6">PLAUS21</strain>
    </source>
</reference>
<feature type="region of interest" description="Disordered" evidence="4">
    <location>
        <begin position="331"/>
        <end position="401"/>
    </location>
</feature>
<dbReference type="PRINTS" id="PR00326">
    <property type="entry name" value="GTP1OBG"/>
</dbReference>
<feature type="coiled-coil region" evidence="3">
    <location>
        <begin position="472"/>
        <end position="506"/>
    </location>
</feature>
<proteinExistence type="predicted"/>
<evidence type="ECO:0000259" key="5">
    <source>
        <dbReference type="PROSITE" id="PS51710"/>
    </source>
</evidence>
<dbReference type="Gene3D" id="1.10.8.470">
    <property type="match status" value="1"/>
</dbReference>
<dbReference type="FunFam" id="1.10.8.470:FF:000001">
    <property type="entry name" value="GTP-binding protein homolog"/>
    <property type="match status" value="1"/>
</dbReference>
<feature type="compositionally biased region" description="Low complexity" evidence="4">
    <location>
        <begin position="263"/>
        <end position="274"/>
    </location>
</feature>
<feature type="compositionally biased region" description="Low complexity" evidence="4">
    <location>
        <begin position="383"/>
        <end position="395"/>
    </location>
</feature>
<dbReference type="InterPro" id="IPR006073">
    <property type="entry name" value="GTP-bd"/>
</dbReference>
<evidence type="ECO:0000256" key="3">
    <source>
        <dbReference type="SAM" id="Coils"/>
    </source>
</evidence>
<comment type="caution">
    <text evidence="6">The sequence shown here is derived from an EMBL/GenBank/DDBJ whole genome shotgun (WGS) entry which is preliminary data.</text>
</comment>
<evidence type="ECO:0000313" key="7">
    <source>
        <dbReference type="Proteomes" id="UP001210925"/>
    </source>
</evidence>
<gene>
    <name evidence="6" type="ORF">HK103_000612</name>
</gene>
<name>A0AAD5UK99_9FUNG</name>
<dbReference type="PANTHER" id="PTHR23305:SF1">
    <property type="entry name" value="OBG-TYPE G DOMAIN-CONTAINING PROTEIN"/>
    <property type="match status" value="1"/>
</dbReference>
<dbReference type="Proteomes" id="UP001210925">
    <property type="component" value="Unassembled WGS sequence"/>
</dbReference>
<dbReference type="PANTHER" id="PTHR23305">
    <property type="entry name" value="OBG GTPASE FAMILY"/>
    <property type="match status" value="1"/>
</dbReference>
<dbReference type="CDD" id="cd01899">
    <property type="entry name" value="Ygr210"/>
    <property type="match status" value="1"/>
</dbReference>
<feature type="compositionally biased region" description="Polar residues" evidence="4">
    <location>
        <begin position="358"/>
        <end position="371"/>
    </location>
</feature>
<dbReference type="GO" id="GO:0005737">
    <property type="term" value="C:cytoplasm"/>
    <property type="evidence" value="ECO:0007669"/>
    <property type="project" value="TreeGrafter"/>
</dbReference>
<evidence type="ECO:0000256" key="4">
    <source>
        <dbReference type="SAM" id="MobiDB-lite"/>
    </source>
</evidence>
<dbReference type="GO" id="GO:0005525">
    <property type="term" value="F:GTP binding"/>
    <property type="evidence" value="ECO:0007669"/>
    <property type="project" value="UniProtKB-KW"/>
</dbReference>
<keyword evidence="1" id="KW-0547">Nucleotide-binding</keyword>
<dbReference type="Pfam" id="PF08438">
    <property type="entry name" value="YGR210-like_G4"/>
    <property type="match status" value="1"/>
</dbReference>